<dbReference type="AlphaFoldDB" id="A0A8A4DRL9"/>
<dbReference type="RefSeq" id="WP_151269782.1">
    <property type="nucleotide sequence ID" value="NZ_CP071755.2"/>
</dbReference>
<accession>A0A8A4DRL9</accession>
<protein>
    <recommendedName>
        <fullName evidence="2">DUF4435 domain-containing protein</fullName>
    </recommendedName>
</protein>
<organism evidence="1">
    <name type="scientific">Burkholderia pseudomallei</name>
    <name type="common">Pseudomonas pseudomallei</name>
    <dbReference type="NCBI Taxonomy" id="28450"/>
    <lineage>
        <taxon>Bacteria</taxon>
        <taxon>Pseudomonadati</taxon>
        <taxon>Pseudomonadota</taxon>
        <taxon>Betaproteobacteria</taxon>
        <taxon>Burkholderiales</taxon>
        <taxon>Burkholderiaceae</taxon>
        <taxon>Burkholderia</taxon>
        <taxon>pseudomallei group</taxon>
    </lineage>
</organism>
<reference evidence="1" key="1">
    <citation type="submission" date="2021-03" db="EMBL/GenBank/DDBJ databases">
        <title>Complete genome of Burkholderia pseudomallei_VBP364.</title>
        <authorList>
            <person name="Balaji V."/>
            <person name="Yamuna B."/>
            <person name="Monisha P."/>
        </authorList>
    </citation>
    <scope>NUCLEOTIDE SEQUENCE</scope>
    <source>
        <strain evidence="1">VBP364</strain>
    </source>
</reference>
<evidence type="ECO:0000313" key="1">
    <source>
        <dbReference type="EMBL" id="QTB60134.1"/>
    </source>
</evidence>
<evidence type="ECO:0008006" key="2">
    <source>
        <dbReference type="Google" id="ProtNLM"/>
    </source>
</evidence>
<dbReference type="EMBL" id="CP071754">
    <property type="protein sequence ID" value="QTB60134.1"/>
    <property type="molecule type" value="Genomic_DNA"/>
</dbReference>
<gene>
    <name evidence="1" type="ORF">J3D99_19330</name>
</gene>
<sequence length="333" mass="37359">MIKKIFLMKSTITMIGNDMQGYSIAGYLNAVLRRSEKTMLVEGIADKSVLMRLKNERCSTVGTDLPGVIDVAGLLTDDVLKGLGMKAVVKVVQDRLAQSPRMLAAAGDKFGTLTDREWDGLTVDMELESPWFAPDQGSPNFVTIGHSVENYFFRLAPIDAFLRQFFSDHLSQNFFNDLADRFRAIIGFAVVYSLAIRHIGAIGRADRLISHEMIEWHKGSYLSTARLNIALSNRGVMATQNPYLLINYGVWKYAERYTAPEPWHWLCHGHLGEQAIWACVASLASEHGISPDVATQIERGLIDVRFRHCVDYLCRDVDQTNTPLDSAIDWLTT</sequence>
<name>A0A8A4DRL9_BURPE</name>
<proteinExistence type="predicted"/>